<name>A0A6L2LQD1_TANCI</name>
<sequence>MSTLKFTDVHNLIAFLSKPTESKGFKQIIDFLNANPNKYALTMNPTVYTSCIQQFWATATAKNINGEAQIHAKVDGKNVIISEATIRRDLKFEDEGGFSKAFFSQQWKKSKTKGTQETQPNDPTNEALNEKNVPAQSNDPPLSRVKTLRRGEDRLKLKELMEIYITTAGIEETVSTAALITTADVTHDELTMAQALVKIKKSKPKGTTTTTTTTVTIPTLDSTRPKARGVIILVKDRFEKVQPVDDMDCYLLHTLKTMFEHHVVDINTVYYLLVEKMYLLTNHTLHQMFNNVKLQVDEEYEMAYELLRLVKK</sequence>
<evidence type="ECO:0000313" key="2">
    <source>
        <dbReference type="EMBL" id="GEU63430.1"/>
    </source>
</evidence>
<feature type="region of interest" description="Disordered" evidence="1">
    <location>
        <begin position="108"/>
        <end position="144"/>
    </location>
</feature>
<gene>
    <name evidence="2" type="ORF">Tci_035408</name>
</gene>
<comment type="caution">
    <text evidence="2">The sequence shown here is derived from an EMBL/GenBank/DDBJ whole genome shotgun (WGS) entry which is preliminary data.</text>
</comment>
<dbReference type="AlphaFoldDB" id="A0A6L2LQD1"/>
<organism evidence="2">
    <name type="scientific">Tanacetum cinerariifolium</name>
    <name type="common">Dalmatian daisy</name>
    <name type="synonym">Chrysanthemum cinerariifolium</name>
    <dbReference type="NCBI Taxonomy" id="118510"/>
    <lineage>
        <taxon>Eukaryota</taxon>
        <taxon>Viridiplantae</taxon>
        <taxon>Streptophyta</taxon>
        <taxon>Embryophyta</taxon>
        <taxon>Tracheophyta</taxon>
        <taxon>Spermatophyta</taxon>
        <taxon>Magnoliopsida</taxon>
        <taxon>eudicotyledons</taxon>
        <taxon>Gunneridae</taxon>
        <taxon>Pentapetalae</taxon>
        <taxon>asterids</taxon>
        <taxon>campanulids</taxon>
        <taxon>Asterales</taxon>
        <taxon>Asteraceae</taxon>
        <taxon>Asteroideae</taxon>
        <taxon>Anthemideae</taxon>
        <taxon>Anthemidinae</taxon>
        <taxon>Tanacetum</taxon>
    </lineage>
</organism>
<protein>
    <recommendedName>
        <fullName evidence="3">Xylulose kinase-1</fullName>
    </recommendedName>
</protein>
<evidence type="ECO:0000256" key="1">
    <source>
        <dbReference type="SAM" id="MobiDB-lite"/>
    </source>
</evidence>
<reference evidence="2" key="1">
    <citation type="journal article" date="2019" name="Sci. Rep.">
        <title>Draft genome of Tanacetum cinerariifolium, the natural source of mosquito coil.</title>
        <authorList>
            <person name="Yamashiro T."/>
            <person name="Shiraishi A."/>
            <person name="Satake H."/>
            <person name="Nakayama K."/>
        </authorList>
    </citation>
    <scope>NUCLEOTIDE SEQUENCE</scope>
</reference>
<proteinExistence type="predicted"/>
<evidence type="ECO:0008006" key="3">
    <source>
        <dbReference type="Google" id="ProtNLM"/>
    </source>
</evidence>
<dbReference type="EMBL" id="BKCJ010004844">
    <property type="protein sequence ID" value="GEU63430.1"/>
    <property type="molecule type" value="Genomic_DNA"/>
</dbReference>
<accession>A0A6L2LQD1</accession>
<feature type="compositionally biased region" description="Polar residues" evidence="1">
    <location>
        <begin position="108"/>
        <end position="127"/>
    </location>
</feature>